<evidence type="ECO:0000313" key="1">
    <source>
        <dbReference type="EMBL" id="DAD72210.1"/>
    </source>
</evidence>
<name>A0A8S5LQK0_9CAUD</name>
<proteinExistence type="predicted"/>
<organism evidence="1">
    <name type="scientific">Siphoviridae sp. ctTC45</name>
    <dbReference type="NCBI Taxonomy" id="2827573"/>
    <lineage>
        <taxon>Viruses</taxon>
        <taxon>Duplodnaviria</taxon>
        <taxon>Heunggongvirae</taxon>
        <taxon>Uroviricota</taxon>
        <taxon>Caudoviricetes</taxon>
    </lineage>
</organism>
<protein>
    <submittedName>
        <fullName evidence="1">Uncharacterized protein</fullName>
    </submittedName>
</protein>
<accession>A0A8S5LQK0</accession>
<dbReference type="EMBL" id="BK015895">
    <property type="protein sequence ID" value="DAD72210.1"/>
    <property type="molecule type" value="Genomic_DNA"/>
</dbReference>
<reference evidence="1" key="1">
    <citation type="journal article" date="2021" name="Proc. Natl. Acad. Sci. U.S.A.">
        <title>A Catalog of Tens of Thousands of Viruses from Human Metagenomes Reveals Hidden Associations with Chronic Diseases.</title>
        <authorList>
            <person name="Tisza M.J."/>
            <person name="Buck C.B."/>
        </authorList>
    </citation>
    <scope>NUCLEOTIDE SEQUENCE</scope>
    <source>
        <strain evidence="1">CtTC45</strain>
    </source>
</reference>
<sequence length="171" mass="20083">MAISYINKKALEKDVEKYLKTFAEAYADTAANEITKFAQQAIQRFYDHYTPKYYDRTDDLKKNSFSKYKHNNGNQYYGGVRISTYNMSPYVVGGLNNRRFIDPFYIARPAWEKGIHGSENGINGRYSAHRDAIPPLEVLQKEVDKLQFRKKIENIARNAAKKQQYQFLRFK</sequence>